<name>A0A4R6SZ74_9SPHI</name>
<organism evidence="1 2">
    <name type="scientific">Pedobacter metabolipauper</name>
    <dbReference type="NCBI Taxonomy" id="425513"/>
    <lineage>
        <taxon>Bacteria</taxon>
        <taxon>Pseudomonadati</taxon>
        <taxon>Bacteroidota</taxon>
        <taxon>Sphingobacteriia</taxon>
        <taxon>Sphingobacteriales</taxon>
        <taxon>Sphingobacteriaceae</taxon>
        <taxon>Pedobacter</taxon>
    </lineage>
</organism>
<proteinExistence type="predicted"/>
<accession>A0A4R6SZ74</accession>
<dbReference type="Gene3D" id="2.120.10.30">
    <property type="entry name" value="TolB, C-terminal domain"/>
    <property type="match status" value="1"/>
</dbReference>
<evidence type="ECO:0000313" key="2">
    <source>
        <dbReference type="Proteomes" id="UP000295620"/>
    </source>
</evidence>
<evidence type="ECO:0000313" key="1">
    <source>
        <dbReference type="EMBL" id="TDQ11756.1"/>
    </source>
</evidence>
<dbReference type="InterPro" id="IPR011042">
    <property type="entry name" value="6-blade_b-propeller_TolB-like"/>
</dbReference>
<dbReference type="Proteomes" id="UP000295620">
    <property type="component" value="Unassembled WGS sequence"/>
</dbReference>
<sequence length="324" mass="37434">MISCQKKAPQKIAFEKAFQIKDEIVIKETEELKLSGVQDPLKVKDKIYIPSYSTNRIYVCDLKGNLTDVINKNDELALRLPSQIGFYREKIYVNDQGNHQIQVLDLNYKKESIIKILGQTDKFFLIRDKADKLNILAHGTQRDDKEVVLFKKFNDTYQQLLAFASPPRANIATWRSCLDSAENVYHINIIYKNIDVYNINGEYLRKIELNSPTLETLLDSKKLDDLTPTEIIAYLEDKSYAFIRNINIYKDYIFIQYENSVPKTSKYVLDIFNTNGDVIFPGIEMDDLILGVEKNKMTTLNNEVQKSASDKSGKITLKEYQIAL</sequence>
<reference evidence="1 2" key="1">
    <citation type="submission" date="2019-03" db="EMBL/GenBank/DDBJ databases">
        <title>Genomic Encyclopedia of Archaeal and Bacterial Type Strains, Phase II (KMG-II): from individual species to whole genera.</title>
        <authorList>
            <person name="Goeker M."/>
        </authorList>
    </citation>
    <scope>NUCLEOTIDE SEQUENCE [LARGE SCALE GENOMIC DNA]</scope>
    <source>
        <strain evidence="1 2">DSM 19035</strain>
    </source>
</reference>
<gene>
    <name evidence="1" type="ORF">ATK78_0884</name>
</gene>
<protein>
    <submittedName>
        <fullName evidence="1">Uncharacterized protein</fullName>
    </submittedName>
</protein>
<dbReference type="EMBL" id="SNYC01000003">
    <property type="protein sequence ID" value="TDQ11756.1"/>
    <property type="molecule type" value="Genomic_DNA"/>
</dbReference>
<keyword evidence="2" id="KW-1185">Reference proteome</keyword>
<dbReference type="SUPFAM" id="SSF63825">
    <property type="entry name" value="YWTD domain"/>
    <property type="match status" value="1"/>
</dbReference>
<comment type="caution">
    <text evidence="1">The sequence shown here is derived from an EMBL/GenBank/DDBJ whole genome shotgun (WGS) entry which is preliminary data.</text>
</comment>
<dbReference type="AlphaFoldDB" id="A0A4R6SZ74"/>